<dbReference type="InterPro" id="IPR036844">
    <property type="entry name" value="Hint_dom_sf"/>
</dbReference>
<proteinExistence type="predicted"/>
<dbReference type="Pfam" id="PF07591">
    <property type="entry name" value="PT-HINT"/>
    <property type="match status" value="1"/>
</dbReference>
<comment type="caution">
    <text evidence="1">The sequence shown here is derived from an EMBL/GenBank/DDBJ whole genome shotgun (WGS) entry which is preliminary data.</text>
</comment>
<name>A0A926NGS8_9BACL</name>
<keyword evidence="2" id="KW-1185">Reference proteome</keyword>
<accession>A0A926NGS8</accession>
<dbReference type="AlphaFoldDB" id="A0A926NGS8"/>
<organism evidence="1 2">
    <name type="scientific">Polycladospora coralii</name>
    <dbReference type="NCBI Taxonomy" id="2771432"/>
    <lineage>
        <taxon>Bacteria</taxon>
        <taxon>Bacillati</taxon>
        <taxon>Bacillota</taxon>
        <taxon>Bacilli</taxon>
        <taxon>Bacillales</taxon>
        <taxon>Thermoactinomycetaceae</taxon>
        <taxon>Polycladospora</taxon>
    </lineage>
</organism>
<dbReference type="EMBL" id="JACXAH010000022">
    <property type="protein sequence ID" value="MBD1373299.1"/>
    <property type="molecule type" value="Genomic_DNA"/>
</dbReference>
<dbReference type="Gene3D" id="2.170.16.10">
    <property type="entry name" value="Hedgehog/Intein (Hint) domain"/>
    <property type="match status" value="1"/>
</dbReference>
<gene>
    <name evidence="1" type="ORF">IC620_13165</name>
</gene>
<evidence type="ECO:0000313" key="1">
    <source>
        <dbReference type="EMBL" id="MBD1373299.1"/>
    </source>
</evidence>
<protein>
    <submittedName>
        <fullName evidence="1">Uncharacterized protein</fullName>
    </submittedName>
</protein>
<reference evidence="1" key="1">
    <citation type="submission" date="2020-09" db="EMBL/GenBank/DDBJ databases">
        <title>A novel bacterium of genus Hazenella, isolated from South China Sea.</title>
        <authorList>
            <person name="Huang H."/>
            <person name="Mo K."/>
            <person name="Hu Y."/>
        </authorList>
    </citation>
    <scope>NUCLEOTIDE SEQUENCE</scope>
    <source>
        <strain evidence="1">IB182357</strain>
    </source>
</reference>
<dbReference type="SUPFAM" id="SSF51294">
    <property type="entry name" value="Hedgehog/intein (Hint) domain"/>
    <property type="match status" value="1"/>
</dbReference>
<dbReference type="Proteomes" id="UP000661691">
    <property type="component" value="Unassembled WGS sequence"/>
</dbReference>
<sequence length="39" mass="4475">MKVQTKDGEKPIEVIKIGDEVLAKDKKTGEQAYKEVEWL</sequence>
<evidence type="ECO:0000313" key="2">
    <source>
        <dbReference type="Proteomes" id="UP000661691"/>
    </source>
</evidence>